<dbReference type="InParanoid" id="A0A0C3GV99"/>
<sequence>MSDKLFRPLMTTTSLSSRWQKNIMNNERQFQAGGYANVPDAVHAKGSFIFVQLWAVGRAAKADVLKKTGHKVVSSSAIAISPDQPPPHALTESEIQEYISDYIHVARNAITAGFDGVQLHSANRCLRDQFLQDVVYQRTDKWGGSIENRSRFSVEITKALIAAVGKERVSVRLSPFTSFHPGGAKMKNPVPRFTHVIKELKALDIAFLDVIEPRVTGGPTDVVYAEAGSLDFAVEAWGKEKPVVIAGGFTAKMAKKIVEERYADYQVIVAFGRYFISTPDLPFRMHRGLEFNPYDRPTFYTPGPKGYVDYPLSAEFITEFMGSTKI</sequence>
<dbReference type="EMBL" id="KN832878">
    <property type="protein sequence ID" value="KIN00036.1"/>
    <property type="molecule type" value="Genomic_DNA"/>
</dbReference>
<proteinExistence type="predicted"/>
<dbReference type="InterPro" id="IPR045247">
    <property type="entry name" value="Oye-like"/>
</dbReference>
<dbReference type="GO" id="GO:0003959">
    <property type="term" value="F:NADPH dehydrogenase activity"/>
    <property type="evidence" value="ECO:0007669"/>
    <property type="project" value="TreeGrafter"/>
</dbReference>
<dbReference type="PANTHER" id="PTHR22893">
    <property type="entry name" value="NADH OXIDOREDUCTASE-RELATED"/>
    <property type="match status" value="1"/>
</dbReference>
<dbReference type="PANTHER" id="PTHR22893:SF91">
    <property type="entry name" value="NADPH DEHYDROGENASE 2-RELATED"/>
    <property type="match status" value="1"/>
</dbReference>
<dbReference type="HOGENOM" id="CLU_012153_0_0_1"/>
<feature type="domain" description="NADH:flavin oxidoreductase/NADH oxidase N-terminal" evidence="1">
    <location>
        <begin position="31"/>
        <end position="290"/>
    </location>
</feature>
<evidence type="ECO:0000313" key="2">
    <source>
        <dbReference type="EMBL" id="KIN00036.1"/>
    </source>
</evidence>
<dbReference type="SUPFAM" id="SSF51395">
    <property type="entry name" value="FMN-linked oxidoreductases"/>
    <property type="match status" value="1"/>
</dbReference>
<dbReference type="AlphaFoldDB" id="A0A0C3GV99"/>
<gene>
    <name evidence="2" type="ORF">OIDMADRAFT_55924</name>
</gene>
<evidence type="ECO:0000259" key="1">
    <source>
        <dbReference type="Pfam" id="PF00724"/>
    </source>
</evidence>
<dbReference type="GO" id="GO:0010181">
    <property type="term" value="F:FMN binding"/>
    <property type="evidence" value="ECO:0007669"/>
    <property type="project" value="InterPro"/>
</dbReference>
<keyword evidence="3" id="KW-1185">Reference proteome</keyword>
<accession>A0A0C3GV99</accession>
<organism evidence="2 3">
    <name type="scientific">Oidiodendron maius (strain Zn)</name>
    <dbReference type="NCBI Taxonomy" id="913774"/>
    <lineage>
        <taxon>Eukaryota</taxon>
        <taxon>Fungi</taxon>
        <taxon>Dikarya</taxon>
        <taxon>Ascomycota</taxon>
        <taxon>Pezizomycotina</taxon>
        <taxon>Leotiomycetes</taxon>
        <taxon>Leotiomycetes incertae sedis</taxon>
        <taxon>Myxotrichaceae</taxon>
        <taxon>Oidiodendron</taxon>
    </lineage>
</organism>
<evidence type="ECO:0000313" key="3">
    <source>
        <dbReference type="Proteomes" id="UP000054321"/>
    </source>
</evidence>
<name>A0A0C3GV99_OIDMZ</name>
<dbReference type="STRING" id="913774.A0A0C3GV99"/>
<reference evidence="3" key="2">
    <citation type="submission" date="2015-01" db="EMBL/GenBank/DDBJ databases">
        <title>Evolutionary Origins and Diversification of the Mycorrhizal Mutualists.</title>
        <authorList>
            <consortium name="DOE Joint Genome Institute"/>
            <consortium name="Mycorrhizal Genomics Consortium"/>
            <person name="Kohler A."/>
            <person name="Kuo A."/>
            <person name="Nagy L.G."/>
            <person name="Floudas D."/>
            <person name="Copeland A."/>
            <person name="Barry K.W."/>
            <person name="Cichocki N."/>
            <person name="Veneault-Fourrey C."/>
            <person name="LaButti K."/>
            <person name="Lindquist E.A."/>
            <person name="Lipzen A."/>
            <person name="Lundell T."/>
            <person name="Morin E."/>
            <person name="Murat C."/>
            <person name="Riley R."/>
            <person name="Ohm R."/>
            <person name="Sun H."/>
            <person name="Tunlid A."/>
            <person name="Henrissat B."/>
            <person name="Grigoriev I.V."/>
            <person name="Hibbett D.S."/>
            <person name="Martin F."/>
        </authorList>
    </citation>
    <scope>NUCLEOTIDE SEQUENCE [LARGE SCALE GENOMIC DNA]</scope>
    <source>
        <strain evidence="3">Zn</strain>
    </source>
</reference>
<dbReference type="Gene3D" id="3.20.20.70">
    <property type="entry name" value="Aldolase class I"/>
    <property type="match status" value="1"/>
</dbReference>
<dbReference type="InterPro" id="IPR001155">
    <property type="entry name" value="OxRdtase_FMN_N"/>
</dbReference>
<dbReference type="OrthoDB" id="276546at2759"/>
<dbReference type="InterPro" id="IPR013785">
    <property type="entry name" value="Aldolase_TIM"/>
</dbReference>
<protein>
    <recommendedName>
        <fullName evidence="1">NADH:flavin oxidoreductase/NADH oxidase N-terminal domain-containing protein</fullName>
    </recommendedName>
</protein>
<dbReference type="Proteomes" id="UP000054321">
    <property type="component" value="Unassembled WGS sequence"/>
</dbReference>
<reference evidence="2 3" key="1">
    <citation type="submission" date="2014-04" db="EMBL/GenBank/DDBJ databases">
        <authorList>
            <consortium name="DOE Joint Genome Institute"/>
            <person name="Kuo A."/>
            <person name="Martino E."/>
            <person name="Perotto S."/>
            <person name="Kohler A."/>
            <person name="Nagy L.G."/>
            <person name="Floudas D."/>
            <person name="Copeland A."/>
            <person name="Barry K.W."/>
            <person name="Cichocki N."/>
            <person name="Veneault-Fourrey C."/>
            <person name="LaButti K."/>
            <person name="Lindquist E.A."/>
            <person name="Lipzen A."/>
            <person name="Lundell T."/>
            <person name="Morin E."/>
            <person name="Murat C."/>
            <person name="Sun H."/>
            <person name="Tunlid A."/>
            <person name="Henrissat B."/>
            <person name="Grigoriev I.V."/>
            <person name="Hibbett D.S."/>
            <person name="Martin F."/>
            <person name="Nordberg H.P."/>
            <person name="Cantor M.N."/>
            <person name="Hua S.X."/>
        </authorList>
    </citation>
    <scope>NUCLEOTIDE SEQUENCE [LARGE SCALE GENOMIC DNA]</scope>
    <source>
        <strain evidence="2 3">Zn</strain>
    </source>
</reference>
<dbReference type="Pfam" id="PF00724">
    <property type="entry name" value="Oxidored_FMN"/>
    <property type="match status" value="1"/>
</dbReference>